<dbReference type="Gene3D" id="1.20.1280.50">
    <property type="match status" value="1"/>
</dbReference>
<feature type="domain" description="F-box" evidence="2">
    <location>
        <begin position="46"/>
        <end position="93"/>
    </location>
</feature>
<feature type="region of interest" description="Disordered" evidence="1">
    <location>
        <begin position="200"/>
        <end position="226"/>
    </location>
</feature>
<sequence>MTVQGGNNTTTIVEGDINNNNNHNNKNYNDSKKNDDDDIIMHINKTPAIFSLPVDIIREILSYLPASFLVHTLLRVSSYLKSIIQNENYWQNLWTTRQVAFFSHNVQLVKQAEGGERYMSITLSSLSGDHSFLLASVLQSQVPHLSYLKNNSFIKLSNNDDTNDNSLVHISIASDPLLLLSSNDNPETLTQQISRLAGASVGTERGKKRKPESGTQRVISRRRKSRNESIRLSKALCFLENSKSLGLSRPMIDDFNTLRLFLFSYDLPPQLSRRDGTPEEHESAFFDFINALVNSWKCCHPALQFTSTTTPLGLPVQQTERSSTFTLPSEEAETETTTTTTTLGITGVAVGATTTTTVSTSSSSAAEITTNTTEEKDNDGVFFSVSEPVLMPASLPLMTSSRLIVVPGTSIVRRLRFSLSDTLIYLFLLQHVSFSDIHQHVWNDERKCAICSRIVSPTGHAVELRFFTSTLLSVYPRFYVKMEFTQGDLPYTRIQEIFDQQRSCPYGPTVSSPSSPSSSSSSSSSSSLLSDVEDSGSNSNSNTGNPALASLFFGGYGRVEVDIPPTVSWHDFVRLRNALGLDQSFPMQLLWNVVMFAAGAGGDILQQQQPSFAEYYQTSFADAFAKGFSTAGSTVRS</sequence>
<evidence type="ECO:0000259" key="2">
    <source>
        <dbReference type="PROSITE" id="PS50181"/>
    </source>
</evidence>
<feature type="compositionally biased region" description="Polar residues" evidence="1">
    <location>
        <begin position="1"/>
        <end position="12"/>
    </location>
</feature>
<feature type="region of interest" description="Disordered" evidence="1">
    <location>
        <begin position="1"/>
        <end position="33"/>
    </location>
</feature>
<feature type="compositionally biased region" description="Low complexity" evidence="1">
    <location>
        <begin position="511"/>
        <end position="542"/>
    </location>
</feature>
<feature type="compositionally biased region" description="Low complexity" evidence="1">
    <location>
        <begin position="16"/>
        <end position="28"/>
    </location>
</feature>
<dbReference type="PROSITE" id="PS50181">
    <property type="entry name" value="FBOX"/>
    <property type="match status" value="1"/>
</dbReference>
<reference evidence="3 4" key="1">
    <citation type="submission" date="2017-03" db="EMBL/GenBank/DDBJ databases">
        <title>An alternative strategy for trypanosome survival in the mammalian bloodstream revealed through genome and transcriptome analysis of the ubiquitous bovine parasite Trypanosoma (Megatrypanum) theileri.</title>
        <authorList>
            <person name="Kelly S."/>
            <person name="Ivens A."/>
            <person name="Mott A."/>
            <person name="O'Neill E."/>
            <person name="Emms D."/>
            <person name="Macleod O."/>
            <person name="Voorheis P."/>
            <person name="Matthews J."/>
            <person name="Matthews K."/>
            <person name="Carrington M."/>
        </authorList>
    </citation>
    <scope>NUCLEOTIDE SEQUENCE [LARGE SCALE GENOMIC DNA]</scope>
    <source>
        <strain evidence="3">Edinburgh</strain>
    </source>
</reference>
<dbReference type="InterPro" id="IPR001810">
    <property type="entry name" value="F-box_dom"/>
</dbReference>
<proteinExistence type="predicted"/>
<dbReference type="RefSeq" id="XP_028882200.1">
    <property type="nucleotide sequence ID" value="XM_029026504.1"/>
</dbReference>
<feature type="region of interest" description="Disordered" evidence="1">
    <location>
        <begin position="505"/>
        <end position="542"/>
    </location>
</feature>
<dbReference type="SUPFAM" id="SSF81383">
    <property type="entry name" value="F-box domain"/>
    <property type="match status" value="1"/>
</dbReference>
<name>A0A1X0NTU9_9TRYP</name>
<dbReference type="AlphaFoldDB" id="A0A1X0NTU9"/>
<organism evidence="3 4">
    <name type="scientific">Trypanosoma theileri</name>
    <dbReference type="NCBI Taxonomy" id="67003"/>
    <lineage>
        <taxon>Eukaryota</taxon>
        <taxon>Discoba</taxon>
        <taxon>Euglenozoa</taxon>
        <taxon>Kinetoplastea</taxon>
        <taxon>Metakinetoplastina</taxon>
        <taxon>Trypanosomatida</taxon>
        <taxon>Trypanosomatidae</taxon>
        <taxon>Trypanosoma</taxon>
    </lineage>
</organism>
<protein>
    <recommendedName>
        <fullName evidence="2">F-box domain-containing protein</fullName>
    </recommendedName>
</protein>
<dbReference type="InterPro" id="IPR036047">
    <property type="entry name" value="F-box-like_dom_sf"/>
</dbReference>
<dbReference type="VEuPathDB" id="TriTrypDB:TM35_000181910"/>
<accession>A0A1X0NTU9</accession>
<dbReference type="Proteomes" id="UP000192257">
    <property type="component" value="Unassembled WGS sequence"/>
</dbReference>
<evidence type="ECO:0000256" key="1">
    <source>
        <dbReference type="SAM" id="MobiDB-lite"/>
    </source>
</evidence>
<dbReference type="SMART" id="SM00256">
    <property type="entry name" value="FBOX"/>
    <property type="match status" value="1"/>
</dbReference>
<dbReference type="EMBL" id="NBCO01000018">
    <property type="protein sequence ID" value="ORC88134.1"/>
    <property type="molecule type" value="Genomic_DNA"/>
</dbReference>
<comment type="caution">
    <text evidence="3">The sequence shown here is derived from an EMBL/GenBank/DDBJ whole genome shotgun (WGS) entry which is preliminary data.</text>
</comment>
<keyword evidence="4" id="KW-1185">Reference proteome</keyword>
<dbReference type="OrthoDB" id="265876at2759"/>
<dbReference type="Pfam" id="PF00646">
    <property type="entry name" value="F-box"/>
    <property type="match status" value="1"/>
</dbReference>
<dbReference type="GeneID" id="39986284"/>
<evidence type="ECO:0000313" key="3">
    <source>
        <dbReference type="EMBL" id="ORC88134.1"/>
    </source>
</evidence>
<gene>
    <name evidence="3" type="ORF">TM35_000181910</name>
</gene>
<evidence type="ECO:0000313" key="4">
    <source>
        <dbReference type="Proteomes" id="UP000192257"/>
    </source>
</evidence>